<evidence type="ECO:0000256" key="2">
    <source>
        <dbReference type="ARBA" id="ARBA00022980"/>
    </source>
</evidence>
<accession>A0ABT5BDL8</accession>
<gene>
    <name evidence="6" type="ORF">POL58_28370</name>
</gene>
<organism evidence="6 7">
    <name type="scientific">Nannocystis radixulma</name>
    <dbReference type="NCBI Taxonomy" id="2995305"/>
    <lineage>
        <taxon>Bacteria</taxon>
        <taxon>Pseudomonadati</taxon>
        <taxon>Myxococcota</taxon>
        <taxon>Polyangia</taxon>
        <taxon>Nannocystales</taxon>
        <taxon>Nannocystaceae</taxon>
        <taxon>Nannocystis</taxon>
    </lineage>
</organism>
<keyword evidence="3" id="KW-0687">Ribonucleoprotein</keyword>
<dbReference type="InterPro" id="IPR035104">
    <property type="entry name" value="Ribosomal_protein_S1-like"/>
</dbReference>
<feature type="domain" description="S1 motif" evidence="5">
    <location>
        <begin position="200"/>
        <end position="273"/>
    </location>
</feature>
<dbReference type="PROSITE" id="PS50126">
    <property type="entry name" value="S1"/>
    <property type="match status" value="4"/>
</dbReference>
<dbReference type="SMART" id="SM00316">
    <property type="entry name" value="S1"/>
    <property type="match status" value="4"/>
</dbReference>
<dbReference type="InterPro" id="IPR050437">
    <property type="entry name" value="Ribos_protein_bS1-like"/>
</dbReference>
<feature type="region of interest" description="Disordered" evidence="4">
    <location>
        <begin position="396"/>
        <end position="422"/>
    </location>
</feature>
<sequence>MAQQQDEDFAAMFEAQGAQTRARLSKRVRPGQLVEGPVVEIGADSVFLDIGAKSEGRIDRAQLLDKDGNLKVKVGDKLRATVASVSTDGVQLVVAIGKGGIDTQALELALQSGVPVEATVTKAVKAGLEVELGSVRAFCPASQVDLGFAQDLERFVGTKQFFKVIEIRDGGRSVIVSRKAVLKDERENQAKAVRERLVVGAELEGIVQTIQPYGAFVDLGGIEGMIHISELGHGRVDKIADVIKIGESVKVRVLAVEPRGTSPTDLKISLSMKSADQSTETTSAPAAEQVLQGKVGQVTNFGVFVDTEVGRGLVPTSELGLPPNADPKRAFPVGKDVEVVVLGRGGGEGKLRFSIQGVAAAEERSAFKSFAKEAKKASGGGKGLGSLGDLMKDISAKLPEGKAAPAREGTAEAKPAATRRRA</sequence>
<reference evidence="6 7" key="1">
    <citation type="submission" date="2022-11" db="EMBL/GenBank/DDBJ databases">
        <title>Minimal conservation of predation-associated metabolite biosynthetic gene clusters underscores biosynthetic potential of Myxococcota including descriptions for ten novel species: Archangium lansinium sp. nov., Myxococcus landrumus sp. nov., Nannocystis bai.</title>
        <authorList>
            <person name="Ahearne A."/>
            <person name="Stevens C."/>
            <person name="Dowd S."/>
        </authorList>
    </citation>
    <scope>NUCLEOTIDE SEQUENCE [LARGE SCALE GENOMIC DNA]</scope>
    <source>
        <strain evidence="6 7">NCELM</strain>
    </source>
</reference>
<dbReference type="Pfam" id="PF00575">
    <property type="entry name" value="S1"/>
    <property type="match status" value="3"/>
</dbReference>
<feature type="domain" description="S1 motif" evidence="5">
    <location>
        <begin position="31"/>
        <end position="97"/>
    </location>
</feature>
<dbReference type="Proteomes" id="UP001217838">
    <property type="component" value="Unassembled WGS sequence"/>
</dbReference>
<comment type="caution">
    <text evidence="6">The sequence shown here is derived from an EMBL/GenBank/DDBJ whole genome shotgun (WGS) entry which is preliminary data.</text>
</comment>
<dbReference type="RefSeq" id="WP_272002293.1">
    <property type="nucleotide sequence ID" value="NZ_JAQNDN010000018.1"/>
</dbReference>
<dbReference type="SUPFAM" id="SSF50249">
    <property type="entry name" value="Nucleic acid-binding proteins"/>
    <property type="match status" value="4"/>
</dbReference>
<name>A0ABT5BDL8_9BACT</name>
<dbReference type="PANTHER" id="PTHR10724:SF7">
    <property type="entry name" value="SMALL RIBOSOMAL SUBUNIT PROTEIN BS1C"/>
    <property type="match status" value="1"/>
</dbReference>
<evidence type="ECO:0000256" key="1">
    <source>
        <dbReference type="ARBA" id="ARBA00006767"/>
    </source>
</evidence>
<dbReference type="InterPro" id="IPR003029">
    <property type="entry name" value="S1_domain"/>
</dbReference>
<protein>
    <submittedName>
        <fullName evidence="6">S1 RNA-binding domain-containing protein</fullName>
    </submittedName>
</protein>
<comment type="similarity">
    <text evidence="1">Belongs to the bacterial ribosomal protein bS1 family.</text>
</comment>
<evidence type="ECO:0000256" key="3">
    <source>
        <dbReference type="ARBA" id="ARBA00023274"/>
    </source>
</evidence>
<feature type="domain" description="S1 motif" evidence="5">
    <location>
        <begin position="288"/>
        <end position="356"/>
    </location>
</feature>
<feature type="domain" description="S1 motif" evidence="5">
    <location>
        <begin position="113"/>
        <end position="179"/>
    </location>
</feature>
<proteinExistence type="inferred from homology"/>
<dbReference type="InterPro" id="IPR012340">
    <property type="entry name" value="NA-bd_OB-fold"/>
</dbReference>
<keyword evidence="7" id="KW-1185">Reference proteome</keyword>
<evidence type="ECO:0000313" key="6">
    <source>
        <dbReference type="EMBL" id="MDC0671695.1"/>
    </source>
</evidence>
<keyword evidence="2" id="KW-0689">Ribosomal protein</keyword>
<dbReference type="CDD" id="cd04465">
    <property type="entry name" value="S1_RPS1_repeat_ec2_hs2"/>
    <property type="match status" value="1"/>
</dbReference>
<evidence type="ECO:0000259" key="5">
    <source>
        <dbReference type="PROSITE" id="PS50126"/>
    </source>
</evidence>
<evidence type="ECO:0000313" key="7">
    <source>
        <dbReference type="Proteomes" id="UP001217838"/>
    </source>
</evidence>
<dbReference type="PANTHER" id="PTHR10724">
    <property type="entry name" value="30S RIBOSOMAL PROTEIN S1"/>
    <property type="match status" value="1"/>
</dbReference>
<dbReference type="EMBL" id="JAQNDN010000018">
    <property type="protein sequence ID" value="MDC0671695.1"/>
    <property type="molecule type" value="Genomic_DNA"/>
</dbReference>
<dbReference type="PRINTS" id="PR00681">
    <property type="entry name" value="RIBOSOMALS1"/>
</dbReference>
<dbReference type="CDD" id="cd00164">
    <property type="entry name" value="S1_like"/>
    <property type="match status" value="1"/>
</dbReference>
<dbReference type="Gene3D" id="2.40.50.140">
    <property type="entry name" value="Nucleic acid-binding proteins"/>
    <property type="match status" value="4"/>
</dbReference>
<evidence type="ECO:0000256" key="4">
    <source>
        <dbReference type="SAM" id="MobiDB-lite"/>
    </source>
</evidence>